<evidence type="ECO:0000313" key="2">
    <source>
        <dbReference type="EMBL" id="MCU7380963.1"/>
    </source>
</evidence>
<protein>
    <submittedName>
        <fullName evidence="2">Helix-turn-helix transcriptional regulator</fullName>
    </submittedName>
</protein>
<reference evidence="2" key="1">
    <citation type="submission" date="2022-09" db="EMBL/GenBank/DDBJ databases">
        <title>Culturomic study of gut microbiota in children with autism spectrum disorder.</title>
        <authorList>
            <person name="Efimov B.A."/>
            <person name="Chaplin A.V."/>
            <person name="Sokolova S.R."/>
            <person name="Pikina A.P."/>
            <person name="Korzhanova M."/>
            <person name="Belova V."/>
            <person name="Korostin D."/>
        </authorList>
    </citation>
    <scope>NUCLEOTIDE SEQUENCE</scope>
    <source>
        <strain evidence="2">ASD5510</strain>
    </source>
</reference>
<dbReference type="SUPFAM" id="SSF47413">
    <property type="entry name" value="lambda repressor-like DNA-binding domains"/>
    <property type="match status" value="1"/>
</dbReference>
<keyword evidence="3" id="KW-1185">Reference proteome</keyword>
<evidence type="ECO:0000313" key="3">
    <source>
        <dbReference type="Proteomes" id="UP001065549"/>
    </source>
</evidence>
<dbReference type="GO" id="GO:0003677">
    <property type="term" value="F:DNA binding"/>
    <property type="evidence" value="ECO:0007669"/>
    <property type="project" value="InterPro"/>
</dbReference>
<dbReference type="Gene3D" id="1.10.260.40">
    <property type="entry name" value="lambda repressor-like DNA-binding domains"/>
    <property type="match status" value="1"/>
</dbReference>
<dbReference type="InterPro" id="IPR010982">
    <property type="entry name" value="Lambda_DNA-bd_dom_sf"/>
</dbReference>
<dbReference type="EMBL" id="JAOSHN010000017">
    <property type="protein sequence ID" value="MCU7380963.1"/>
    <property type="molecule type" value="Genomic_DNA"/>
</dbReference>
<feature type="domain" description="HTH cro/C1-type" evidence="1">
    <location>
        <begin position="8"/>
        <end position="62"/>
    </location>
</feature>
<dbReference type="PROSITE" id="PS50943">
    <property type="entry name" value="HTH_CROC1"/>
    <property type="match status" value="1"/>
</dbReference>
<dbReference type="AlphaFoldDB" id="A0A9J6QZJ9"/>
<dbReference type="Pfam" id="PF13443">
    <property type="entry name" value="HTH_26"/>
    <property type="match status" value="1"/>
</dbReference>
<proteinExistence type="predicted"/>
<evidence type="ECO:0000259" key="1">
    <source>
        <dbReference type="PROSITE" id="PS50943"/>
    </source>
</evidence>
<name>A0A9J6QZJ9_9FIRM</name>
<dbReference type="InterPro" id="IPR001387">
    <property type="entry name" value="Cro/C1-type_HTH"/>
</dbReference>
<dbReference type="RefSeq" id="WP_269477310.1">
    <property type="nucleotide sequence ID" value="NZ_JAJAGH010000006.1"/>
</dbReference>
<dbReference type="CDD" id="cd00093">
    <property type="entry name" value="HTH_XRE"/>
    <property type="match status" value="1"/>
</dbReference>
<accession>A0A9J6QZJ9</accession>
<comment type="caution">
    <text evidence="2">The sequence shown here is derived from an EMBL/GenBank/DDBJ whole genome shotgun (WGS) entry which is preliminary data.</text>
</comment>
<sequence>MLTTSEKIIVLLERRKMNKSDLAAAIGTTRQNLGNKLSRNNFSENDLRKIASALGTDLRVDFIDRETGESI</sequence>
<gene>
    <name evidence="2" type="ORF">OBO34_21860</name>
</gene>
<organism evidence="2 3">
    <name type="scientific">Hominibacterium faecale</name>
    <dbReference type="NCBI Taxonomy" id="2839743"/>
    <lineage>
        <taxon>Bacteria</taxon>
        <taxon>Bacillati</taxon>
        <taxon>Bacillota</taxon>
        <taxon>Clostridia</taxon>
        <taxon>Peptostreptococcales</taxon>
        <taxon>Anaerovoracaceae</taxon>
        <taxon>Hominibacterium</taxon>
    </lineage>
</organism>
<dbReference type="Proteomes" id="UP001065549">
    <property type="component" value="Unassembled WGS sequence"/>
</dbReference>